<gene>
    <name evidence="1" type="ORF">BDV28DRAFT_151529</name>
</gene>
<protein>
    <submittedName>
        <fullName evidence="1">Uncharacterized protein</fullName>
    </submittedName>
</protein>
<evidence type="ECO:0000313" key="2">
    <source>
        <dbReference type="Proteomes" id="UP000327118"/>
    </source>
</evidence>
<evidence type="ECO:0000313" key="1">
    <source>
        <dbReference type="EMBL" id="KAE8349814.1"/>
    </source>
</evidence>
<dbReference type="OrthoDB" id="4497351at2759"/>
<proteinExistence type="predicted"/>
<name>A0A5N6YWJ4_9EURO</name>
<dbReference type="AlphaFoldDB" id="A0A5N6YWJ4"/>
<dbReference type="Proteomes" id="UP000327118">
    <property type="component" value="Unassembled WGS sequence"/>
</dbReference>
<organism evidence="1 2">
    <name type="scientific">Aspergillus coremiiformis</name>
    <dbReference type="NCBI Taxonomy" id="138285"/>
    <lineage>
        <taxon>Eukaryota</taxon>
        <taxon>Fungi</taxon>
        <taxon>Dikarya</taxon>
        <taxon>Ascomycota</taxon>
        <taxon>Pezizomycotina</taxon>
        <taxon>Eurotiomycetes</taxon>
        <taxon>Eurotiomycetidae</taxon>
        <taxon>Eurotiales</taxon>
        <taxon>Aspergillaceae</taxon>
        <taxon>Aspergillus</taxon>
        <taxon>Aspergillus subgen. Circumdati</taxon>
    </lineage>
</organism>
<accession>A0A5N6YWJ4</accession>
<sequence>MVSLLRKLICKTRKKKAGAKDVKATPSTERLESNTAGVHKECDCMHRAVDARNLVNNAPSFSSMGTQESGLDYLGQILDLLEMLSLCNKCSDADDYRALLYPLCNNNLEQCRLFYRSLVEIYVDKVTKPVIPGGNAITTDEEKVNGLSRNAYLQMKRLYGSVSRLVETLKDRPGFDQDAWWLVTSGAFRLAYCAFTLDGSKTASMDLIELGE</sequence>
<keyword evidence="2" id="KW-1185">Reference proteome</keyword>
<reference evidence="2" key="1">
    <citation type="submission" date="2019-04" db="EMBL/GenBank/DDBJ databases">
        <title>Friends and foes A comparative genomics studyof 23 Aspergillus species from section Flavi.</title>
        <authorList>
            <consortium name="DOE Joint Genome Institute"/>
            <person name="Kjaerbolling I."/>
            <person name="Vesth T."/>
            <person name="Frisvad J.C."/>
            <person name="Nybo J.L."/>
            <person name="Theobald S."/>
            <person name="Kildgaard S."/>
            <person name="Isbrandt T."/>
            <person name="Kuo A."/>
            <person name="Sato A."/>
            <person name="Lyhne E.K."/>
            <person name="Kogle M.E."/>
            <person name="Wiebenga A."/>
            <person name="Kun R.S."/>
            <person name="Lubbers R.J."/>
            <person name="Makela M.R."/>
            <person name="Barry K."/>
            <person name="Chovatia M."/>
            <person name="Clum A."/>
            <person name="Daum C."/>
            <person name="Haridas S."/>
            <person name="He G."/>
            <person name="LaButti K."/>
            <person name="Lipzen A."/>
            <person name="Mondo S."/>
            <person name="Riley R."/>
            <person name="Salamov A."/>
            <person name="Simmons B.A."/>
            <person name="Magnuson J.K."/>
            <person name="Henrissat B."/>
            <person name="Mortensen U.H."/>
            <person name="Larsen T.O."/>
            <person name="Devries R.P."/>
            <person name="Grigoriev I.V."/>
            <person name="Machida M."/>
            <person name="Baker S.E."/>
            <person name="Andersen M.R."/>
        </authorList>
    </citation>
    <scope>NUCLEOTIDE SEQUENCE [LARGE SCALE GENOMIC DNA]</scope>
    <source>
        <strain evidence="2">CBS 553.77</strain>
    </source>
</reference>
<dbReference type="EMBL" id="ML739271">
    <property type="protein sequence ID" value="KAE8349814.1"/>
    <property type="molecule type" value="Genomic_DNA"/>
</dbReference>